<evidence type="ECO:0000256" key="1">
    <source>
        <dbReference type="ARBA" id="ARBA00004429"/>
    </source>
</evidence>
<dbReference type="PRINTS" id="PR00701">
    <property type="entry name" value="60KDINNERMP"/>
</dbReference>
<dbReference type="NCBIfam" id="NF002356">
    <property type="entry name" value="PRK01318.2-3"/>
    <property type="match status" value="1"/>
</dbReference>
<evidence type="ECO:0000256" key="3">
    <source>
        <dbReference type="ARBA" id="ARBA00015325"/>
    </source>
</evidence>
<dbReference type="HAMAP" id="MF_01810">
    <property type="entry name" value="YidC_type1"/>
    <property type="match status" value="1"/>
</dbReference>
<feature type="transmembrane region" description="Helical" evidence="13">
    <location>
        <begin position="437"/>
        <end position="463"/>
    </location>
</feature>
<evidence type="ECO:0000256" key="8">
    <source>
        <dbReference type="ARBA" id="ARBA00022989"/>
    </source>
</evidence>
<dbReference type="CDD" id="cd20070">
    <property type="entry name" value="5TM_YidC_Alb3"/>
    <property type="match status" value="1"/>
</dbReference>
<dbReference type="Pfam" id="PF02096">
    <property type="entry name" value="60KD_IMP"/>
    <property type="match status" value="1"/>
</dbReference>
<dbReference type="InterPro" id="IPR019998">
    <property type="entry name" value="Membr_insert_YidC"/>
</dbReference>
<dbReference type="NCBIfam" id="TIGR03593">
    <property type="entry name" value="yidC_nterm"/>
    <property type="match status" value="1"/>
</dbReference>
<evidence type="ECO:0000256" key="7">
    <source>
        <dbReference type="ARBA" id="ARBA00022927"/>
    </source>
</evidence>
<dbReference type="CDD" id="cd19961">
    <property type="entry name" value="EcYidC-like_peri"/>
    <property type="match status" value="1"/>
</dbReference>
<gene>
    <name evidence="13 17" type="primary">yidC</name>
    <name evidence="17" type="ORF">GCM10022395_37470</name>
</gene>
<evidence type="ECO:0000259" key="16">
    <source>
        <dbReference type="Pfam" id="PF14849"/>
    </source>
</evidence>
<evidence type="ECO:0000256" key="12">
    <source>
        <dbReference type="ARBA" id="ARBA00033342"/>
    </source>
</evidence>
<dbReference type="NCBIfam" id="TIGR03592">
    <property type="entry name" value="yidC_oxa1_cterm"/>
    <property type="match status" value="1"/>
</dbReference>
<evidence type="ECO:0000256" key="4">
    <source>
        <dbReference type="ARBA" id="ARBA00022448"/>
    </source>
</evidence>
<comment type="function">
    <text evidence="13">Required for the insertion and/or proper folding and/or complex formation of integral membrane proteins into the membrane. Involved in integration of membrane proteins that insert both dependently and independently of the Sec translocase complex, as well as at least some lipoproteins. Aids folding of multispanning membrane proteins.</text>
</comment>
<dbReference type="InterPro" id="IPR047196">
    <property type="entry name" value="YidC_ALB_C"/>
</dbReference>
<dbReference type="EMBL" id="BAABCY010000108">
    <property type="protein sequence ID" value="GAA3586087.1"/>
    <property type="molecule type" value="Genomic_DNA"/>
</dbReference>
<protein>
    <recommendedName>
        <fullName evidence="3 13">Membrane protein insertase YidC</fullName>
    </recommendedName>
    <alternativeName>
        <fullName evidence="12 13">Foldase YidC</fullName>
    </alternativeName>
    <alternativeName>
        <fullName evidence="11 13">Membrane integrase YidC</fullName>
    </alternativeName>
    <alternativeName>
        <fullName evidence="13">Membrane protein YidC</fullName>
    </alternativeName>
</protein>
<keyword evidence="4 13" id="KW-0813">Transport</keyword>
<dbReference type="InterPro" id="IPR038221">
    <property type="entry name" value="YidC_periplasmic_sf"/>
</dbReference>
<evidence type="ECO:0000313" key="17">
    <source>
        <dbReference type="EMBL" id="GAA3586087.1"/>
    </source>
</evidence>
<evidence type="ECO:0000256" key="9">
    <source>
        <dbReference type="ARBA" id="ARBA00023136"/>
    </source>
</evidence>
<feature type="region of interest" description="Disordered" evidence="14">
    <location>
        <begin position="598"/>
        <end position="630"/>
    </location>
</feature>
<keyword evidence="6 13" id="KW-0812">Transmembrane</keyword>
<reference evidence="18" key="1">
    <citation type="journal article" date="2019" name="Int. J. Syst. Evol. Microbiol.">
        <title>The Global Catalogue of Microorganisms (GCM) 10K type strain sequencing project: providing services to taxonomists for standard genome sequencing and annotation.</title>
        <authorList>
            <consortium name="The Broad Institute Genomics Platform"/>
            <consortium name="The Broad Institute Genome Sequencing Center for Infectious Disease"/>
            <person name="Wu L."/>
            <person name="Ma J."/>
        </authorList>
    </citation>
    <scope>NUCLEOTIDE SEQUENCE [LARGE SCALE GENOMIC DNA]</scope>
    <source>
        <strain evidence="18">JCM 17111</strain>
    </source>
</reference>
<keyword evidence="18" id="KW-1185">Reference proteome</keyword>
<comment type="caution">
    <text evidence="17">The sequence shown here is derived from an EMBL/GenBank/DDBJ whole genome shotgun (WGS) entry which is preliminary data.</text>
</comment>
<evidence type="ECO:0000256" key="6">
    <source>
        <dbReference type="ARBA" id="ARBA00022692"/>
    </source>
</evidence>
<evidence type="ECO:0000256" key="2">
    <source>
        <dbReference type="ARBA" id="ARBA00010527"/>
    </source>
</evidence>
<feature type="transmembrane region" description="Helical" evidence="13">
    <location>
        <begin position="566"/>
        <end position="586"/>
    </location>
</feature>
<dbReference type="Proteomes" id="UP001500954">
    <property type="component" value="Unassembled WGS sequence"/>
</dbReference>
<sequence>MEEKKLDINSIIGFVLIFGILMYMLWQNQPTPEELEAQKKAQQEQVDAEKSTQVEEQAITTTAEDFPIGTEVDSLKLVELKNKLGAFAYSATKVTSKETLVESDLLALKFSSKGGYLSEVKLKKFVNFNGEPIYIVKDNNAGFNINFGTTDSRILNTKDLYFEPTVTKNGDNTIVSMKLKVSENQFLEYRYELKADDYMMDFTIRSQGLSDVINGSQPINLDWNLKTYRHAKSITYENRYTELVYEYEGGKDDYLGQRELSEDTAEDVTYVAFKQHFFTSILLADSPFKTGAFTSKNLVKDEEVDTVFTKTFATKLPLELNGGELNKAMNWYYGPSDYKLLNAYNRNLDEIVPLGWGIFGWINRYVFIPLFGFLGGILPYGFAIIVMTILVRIVMSPVTYKSYLSQAKMKVIKPEITEISEKYKDNAMKKQQETMALYSKAGVSPMAGCLPALMQLPVFYALFQFFPSAFDLRQKSFLWAEDLSSYDTIAELPFHIPFYGDHVSLFPILASVAIFFYMQMTTGQQVASQPTQEGMPDMSKMMKYMMYFSPLMMLFFFNNYASGLSLYYFISNLITIGIMLVIKNFIIDEDKIHAKIQENKKKPKKQSRFQQKMAEMMEQAEKQKQAQKRK</sequence>
<feature type="domain" description="Membrane insertase YidC N-terminal" evidence="16">
    <location>
        <begin position="101"/>
        <end position="367"/>
    </location>
</feature>
<comment type="subcellular location">
    <subcellularLocation>
        <location evidence="1">Cell inner membrane</location>
        <topology evidence="1">Multi-pass membrane protein</topology>
    </subcellularLocation>
    <subcellularLocation>
        <location evidence="13">Cell membrane</location>
        <topology evidence="13">Multi-pass membrane protein</topology>
    </subcellularLocation>
</comment>
<keyword evidence="10 13" id="KW-0143">Chaperone</keyword>
<evidence type="ECO:0000256" key="5">
    <source>
        <dbReference type="ARBA" id="ARBA00022475"/>
    </source>
</evidence>
<comment type="subunit">
    <text evidence="13">Interacts with the Sec translocase complex via SecD. Specifically interacts with transmembrane segments of nascent integral membrane proteins during membrane integration.</text>
</comment>
<keyword evidence="7 13" id="KW-0653">Protein transport</keyword>
<feature type="domain" description="Membrane insertase YidC/Oxa/ALB C-terminal" evidence="15">
    <location>
        <begin position="380"/>
        <end position="583"/>
    </location>
</feature>
<keyword evidence="8 13" id="KW-1133">Transmembrane helix</keyword>
<feature type="transmembrane region" description="Helical" evidence="13">
    <location>
        <begin position="380"/>
        <end position="400"/>
    </location>
</feature>
<dbReference type="PANTHER" id="PTHR12428:SF65">
    <property type="entry name" value="CYTOCHROME C OXIDASE ASSEMBLY PROTEIN COX18, MITOCHONDRIAL"/>
    <property type="match status" value="1"/>
</dbReference>
<feature type="transmembrane region" description="Helical" evidence="13">
    <location>
        <begin position="502"/>
        <end position="520"/>
    </location>
</feature>
<accession>A0ABP6YNQ0</accession>
<evidence type="ECO:0000256" key="11">
    <source>
        <dbReference type="ARBA" id="ARBA00033245"/>
    </source>
</evidence>
<dbReference type="Gene3D" id="2.70.98.90">
    <property type="match status" value="1"/>
</dbReference>
<feature type="transmembrane region" description="Helical" evidence="13">
    <location>
        <begin position="6"/>
        <end position="26"/>
    </location>
</feature>
<dbReference type="PANTHER" id="PTHR12428">
    <property type="entry name" value="OXA1"/>
    <property type="match status" value="1"/>
</dbReference>
<evidence type="ECO:0000256" key="10">
    <source>
        <dbReference type="ARBA" id="ARBA00023186"/>
    </source>
</evidence>
<dbReference type="InterPro" id="IPR028053">
    <property type="entry name" value="Membr_insert_YidC_N"/>
</dbReference>
<keyword evidence="9 13" id="KW-0472">Membrane</keyword>
<dbReference type="Pfam" id="PF14849">
    <property type="entry name" value="YidC_periplas"/>
    <property type="match status" value="1"/>
</dbReference>
<evidence type="ECO:0000256" key="13">
    <source>
        <dbReference type="HAMAP-Rule" id="MF_01810"/>
    </source>
</evidence>
<comment type="similarity">
    <text evidence="2 13">Belongs to the OXA1/ALB3/YidC family. Type 1 subfamily.</text>
</comment>
<feature type="transmembrane region" description="Helical" evidence="13">
    <location>
        <begin position="541"/>
        <end position="560"/>
    </location>
</feature>
<dbReference type="InterPro" id="IPR001708">
    <property type="entry name" value="YidC/ALB3/OXA1/COX18"/>
</dbReference>
<proteinExistence type="inferred from homology"/>
<dbReference type="RefSeq" id="WP_345008157.1">
    <property type="nucleotide sequence ID" value="NZ_BAABCY010000108.1"/>
</dbReference>
<keyword evidence="5 13" id="KW-1003">Cell membrane</keyword>
<name>A0ABP6YNQ0_9FLAO</name>
<dbReference type="InterPro" id="IPR028055">
    <property type="entry name" value="YidC/Oxa/ALB_C"/>
</dbReference>
<evidence type="ECO:0000313" key="18">
    <source>
        <dbReference type="Proteomes" id="UP001500954"/>
    </source>
</evidence>
<evidence type="ECO:0000259" key="15">
    <source>
        <dbReference type="Pfam" id="PF02096"/>
    </source>
</evidence>
<evidence type="ECO:0000256" key="14">
    <source>
        <dbReference type="SAM" id="MobiDB-lite"/>
    </source>
</evidence>
<dbReference type="NCBIfam" id="NF002359">
    <property type="entry name" value="PRK01318.2-6"/>
    <property type="match status" value="1"/>
</dbReference>
<organism evidence="17 18">
    <name type="scientific">Snuella lapsa</name>
    <dbReference type="NCBI Taxonomy" id="870481"/>
    <lineage>
        <taxon>Bacteria</taxon>
        <taxon>Pseudomonadati</taxon>
        <taxon>Bacteroidota</taxon>
        <taxon>Flavobacteriia</taxon>
        <taxon>Flavobacteriales</taxon>
        <taxon>Flavobacteriaceae</taxon>
        <taxon>Snuella</taxon>
    </lineage>
</organism>